<name>A0ABD5ZPQ7_9EURY</name>
<keyword evidence="13" id="KW-1185">Reference proteome</keyword>
<comment type="subcellular location">
    <subcellularLocation>
        <location evidence="1">Membrane</location>
        <topology evidence="1">Multi-pass membrane protein</topology>
    </subcellularLocation>
</comment>
<dbReference type="EMBL" id="JBHTAP010000001">
    <property type="protein sequence ID" value="MFC7235342.1"/>
    <property type="molecule type" value="Genomic_DNA"/>
</dbReference>
<accession>A0ABD5ZPQ7</accession>
<feature type="transmembrane region" description="Helical" evidence="10">
    <location>
        <begin position="521"/>
        <end position="541"/>
    </location>
</feature>
<feature type="coiled-coil region" evidence="11">
    <location>
        <begin position="213"/>
        <end position="240"/>
    </location>
</feature>
<evidence type="ECO:0000256" key="6">
    <source>
        <dbReference type="ARBA" id="ARBA00023065"/>
    </source>
</evidence>
<feature type="transmembrane region" description="Helical" evidence="10">
    <location>
        <begin position="390"/>
        <end position="420"/>
    </location>
</feature>
<dbReference type="PANTHER" id="PTHR11629">
    <property type="entry name" value="VACUOLAR PROTON ATPASES"/>
    <property type="match status" value="1"/>
</dbReference>
<dbReference type="GO" id="GO:0016020">
    <property type="term" value="C:membrane"/>
    <property type="evidence" value="ECO:0007669"/>
    <property type="project" value="UniProtKB-SubCell"/>
</dbReference>
<organism evidence="12 13">
    <name type="scientific">Halosegnis marinus</name>
    <dbReference type="NCBI Taxonomy" id="3034023"/>
    <lineage>
        <taxon>Archaea</taxon>
        <taxon>Methanobacteriati</taxon>
        <taxon>Methanobacteriota</taxon>
        <taxon>Stenosarchaea group</taxon>
        <taxon>Halobacteria</taxon>
        <taxon>Halobacteriales</taxon>
        <taxon>Natronomonadaceae</taxon>
        <taxon>Halosegnis</taxon>
    </lineage>
</organism>
<dbReference type="Gene3D" id="3.30.70.2170">
    <property type="match status" value="1"/>
</dbReference>
<protein>
    <recommendedName>
        <fullName evidence="9 10">A-type ATP synthase subunit I</fullName>
    </recommendedName>
</protein>
<gene>
    <name evidence="12" type="ORF">ACFQJ4_08465</name>
</gene>
<evidence type="ECO:0000313" key="12">
    <source>
        <dbReference type="EMBL" id="MFC7235342.1"/>
    </source>
</evidence>
<evidence type="ECO:0000256" key="8">
    <source>
        <dbReference type="ARBA" id="ARBA00059506"/>
    </source>
</evidence>
<comment type="function">
    <text evidence="8">Component of the A-type ATP synthase that produces ATP from ADP in the presence of a proton gradient across the membrane.</text>
</comment>
<reference evidence="12 13" key="1">
    <citation type="journal article" date="2019" name="Int. J. Syst. Evol. Microbiol.">
        <title>The Global Catalogue of Microorganisms (GCM) 10K type strain sequencing project: providing services to taxonomists for standard genome sequencing and annotation.</title>
        <authorList>
            <consortium name="The Broad Institute Genomics Platform"/>
            <consortium name="The Broad Institute Genome Sequencing Center for Infectious Disease"/>
            <person name="Wu L."/>
            <person name="Ma J."/>
        </authorList>
    </citation>
    <scope>NUCLEOTIDE SEQUENCE [LARGE SCALE GENOMIC DNA]</scope>
    <source>
        <strain evidence="12 13">DT85</strain>
    </source>
</reference>
<feature type="coiled-coil region" evidence="11">
    <location>
        <begin position="86"/>
        <end position="120"/>
    </location>
</feature>
<keyword evidence="4 10" id="KW-0812">Transmembrane</keyword>
<comment type="similarity">
    <text evidence="2 10">Belongs to the V-ATPase 116 kDa subunit family.</text>
</comment>
<keyword evidence="11" id="KW-0175">Coiled coil</keyword>
<feature type="transmembrane region" description="Helical" evidence="10">
    <location>
        <begin position="479"/>
        <end position="500"/>
    </location>
</feature>
<evidence type="ECO:0000256" key="3">
    <source>
        <dbReference type="ARBA" id="ARBA00022448"/>
    </source>
</evidence>
<dbReference type="GO" id="GO:0006811">
    <property type="term" value="P:monoatomic ion transport"/>
    <property type="evidence" value="ECO:0007669"/>
    <property type="project" value="UniProtKB-KW"/>
</dbReference>
<feature type="transmembrane region" description="Helical" evidence="10">
    <location>
        <begin position="632"/>
        <end position="658"/>
    </location>
</feature>
<keyword evidence="3 10" id="KW-0813">Transport</keyword>
<feature type="transmembrane region" description="Helical" evidence="10">
    <location>
        <begin position="586"/>
        <end position="611"/>
    </location>
</feature>
<evidence type="ECO:0000256" key="9">
    <source>
        <dbReference type="ARBA" id="ARBA00068671"/>
    </source>
</evidence>
<feature type="transmembrane region" description="Helical" evidence="10">
    <location>
        <begin position="694"/>
        <end position="720"/>
    </location>
</feature>
<evidence type="ECO:0000256" key="5">
    <source>
        <dbReference type="ARBA" id="ARBA00022989"/>
    </source>
</evidence>
<keyword evidence="5 10" id="KW-1133">Transmembrane helix</keyword>
<dbReference type="Pfam" id="PF01496">
    <property type="entry name" value="V_ATPase_I"/>
    <property type="match status" value="1"/>
</dbReference>
<dbReference type="InterPro" id="IPR002490">
    <property type="entry name" value="V-ATPase_116kDa_su"/>
</dbReference>
<evidence type="ECO:0000256" key="11">
    <source>
        <dbReference type="SAM" id="Coils"/>
    </source>
</evidence>
<evidence type="ECO:0000256" key="1">
    <source>
        <dbReference type="ARBA" id="ARBA00004141"/>
    </source>
</evidence>
<sequence length="760" mass="81505">MLRPERMSRVSVTGSKGVMDDVVEAVHDLRLFDMTDYDGEWEGFEPGAPEEGADAASEKLVTVRSLESILDVDADEYDGPTRVLDDEELAAELADVRERVNALDDRRDELRDDLRAVEEDLDAVEPFVELGIDLDLLQGYESLAVEVGEGDRDAVRRALVDTDGVERHQIFGEEGTLAVFAYPGDAALEDALVGADFTSVEIPEADADPEGYVEELRARKRDLESDLEDVEDDLADLREEVGGFLLAAEEQLSVEVQKREAPLSFATTENAFVAEGWLPTDRFVDLAEGLQDEVGDHVAVEELERADYDEHGFATGPADDAAHGGAGGDAVAADGGDEEVATDGGHATAETAMSGGTPPVVQSNGGIVGPFEALVNVLNKPKYSELDPTVVLFLTFPVFFGFMIGDLGYGLLYMGIGYALMRRFDSDMVRSLGGVAVLAGLFTAIFGVLYGEFFGLHQLGYLLYPSGSAPIHKGLQPYYLVYAQAWLLLSLVVGVVHLVVGRVFDFVNNLSHGVREAFMESGSWIVFTVSLWVWVLSETALSAKPAFMYSVFARAGQTNPVTGETITSEAIAIPLGFSGFETIDLFALPVGGIVIDLVLVVVAIGLALVVAAEGGIGLVESITQGFGHVVSYTRIAAVLLAKAGMALAVNLLVFGAYFHDGEYHLIFFASGEELAAARAAEEVIFSGLLNAEGAVGLVLGGLAGILVLVLGHLLVLVLGVTSAGLQAVRLEYVEFFGKFYEGGGRDYEPFGYERRFTADE</sequence>
<evidence type="ECO:0000313" key="13">
    <source>
        <dbReference type="Proteomes" id="UP001596398"/>
    </source>
</evidence>
<dbReference type="Gene3D" id="1.20.1460.20">
    <property type="match status" value="1"/>
</dbReference>
<feature type="transmembrane region" description="Helical" evidence="10">
    <location>
        <begin position="432"/>
        <end position="459"/>
    </location>
</feature>
<comment type="caution">
    <text evidence="12">The sequence shown here is derived from an EMBL/GenBank/DDBJ whole genome shotgun (WGS) entry which is preliminary data.</text>
</comment>
<dbReference type="Proteomes" id="UP001596398">
    <property type="component" value="Unassembled WGS sequence"/>
</dbReference>
<evidence type="ECO:0000256" key="7">
    <source>
        <dbReference type="ARBA" id="ARBA00023136"/>
    </source>
</evidence>
<evidence type="ECO:0000256" key="2">
    <source>
        <dbReference type="ARBA" id="ARBA00009904"/>
    </source>
</evidence>
<proteinExistence type="inferred from homology"/>
<keyword evidence="6 10" id="KW-0406">Ion transport</keyword>
<keyword evidence="7 10" id="KW-0472">Membrane</keyword>
<dbReference type="GeneID" id="79267035"/>
<evidence type="ECO:0000256" key="4">
    <source>
        <dbReference type="ARBA" id="ARBA00022692"/>
    </source>
</evidence>
<evidence type="ECO:0000256" key="10">
    <source>
        <dbReference type="RuleBase" id="RU361189"/>
    </source>
</evidence>
<dbReference type="Gene3D" id="3.30.70.2750">
    <property type="match status" value="1"/>
</dbReference>
<dbReference type="PANTHER" id="PTHR11629:SF63">
    <property type="entry name" value="V-TYPE PROTON ATPASE SUBUNIT A"/>
    <property type="match status" value="1"/>
</dbReference>
<dbReference type="AlphaFoldDB" id="A0ABD5ZPQ7"/>
<dbReference type="RefSeq" id="WP_276233472.1">
    <property type="nucleotide sequence ID" value="NZ_CP119802.1"/>
</dbReference>